<keyword evidence="3" id="KW-0675">Receptor</keyword>
<keyword evidence="6" id="KW-1185">Reference proteome</keyword>
<dbReference type="InterPro" id="IPR000536">
    <property type="entry name" value="Nucl_hrmn_rcpt_lig-bd"/>
</dbReference>
<dbReference type="PRINTS" id="PR00398">
    <property type="entry name" value="STRDHORMONER"/>
</dbReference>
<keyword evidence="1" id="KW-0805">Transcription regulation</keyword>
<dbReference type="Pfam" id="PF00104">
    <property type="entry name" value="Hormone_recep"/>
    <property type="match status" value="1"/>
</dbReference>
<dbReference type="PANTHER" id="PTHR24083">
    <property type="entry name" value="NUCLEAR HORMONE RECEPTOR"/>
    <property type="match status" value="1"/>
</dbReference>
<organism evidence="5 6">
    <name type="scientific">Desmophyllum pertusum</name>
    <dbReference type="NCBI Taxonomy" id="174260"/>
    <lineage>
        <taxon>Eukaryota</taxon>
        <taxon>Metazoa</taxon>
        <taxon>Cnidaria</taxon>
        <taxon>Anthozoa</taxon>
        <taxon>Hexacorallia</taxon>
        <taxon>Scleractinia</taxon>
        <taxon>Caryophylliina</taxon>
        <taxon>Caryophylliidae</taxon>
        <taxon>Desmophyllum</taxon>
    </lineage>
</organism>
<dbReference type="AlphaFoldDB" id="A0A9X0D817"/>
<dbReference type="OrthoDB" id="5970897at2759"/>
<evidence type="ECO:0000256" key="3">
    <source>
        <dbReference type="ARBA" id="ARBA00023170"/>
    </source>
</evidence>
<reference evidence="5" key="1">
    <citation type="submission" date="2023-01" db="EMBL/GenBank/DDBJ databases">
        <title>Genome assembly of the deep-sea coral Lophelia pertusa.</title>
        <authorList>
            <person name="Herrera S."/>
            <person name="Cordes E."/>
        </authorList>
    </citation>
    <scope>NUCLEOTIDE SEQUENCE</scope>
    <source>
        <strain evidence="5">USNM1676648</strain>
        <tissue evidence="5">Polyp</tissue>
    </source>
</reference>
<dbReference type="InterPro" id="IPR035500">
    <property type="entry name" value="NHR-like_dom_sf"/>
</dbReference>
<dbReference type="EMBL" id="MU825442">
    <property type="protein sequence ID" value="KAJ7389053.1"/>
    <property type="molecule type" value="Genomic_DNA"/>
</dbReference>
<dbReference type="InterPro" id="IPR001723">
    <property type="entry name" value="Nuclear_hrmn_rcpt"/>
</dbReference>
<dbReference type="InterPro" id="IPR050274">
    <property type="entry name" value="Nuclear_hormone_rcpt_NR2"/>
</dbReference>
<dbReference type="Gene3D" id="1.10.565.10">
    <property type="entry name" value="Retinoid X Receptor"/>
    <property type="match status" value="1"/>
</dbReference>
<evidence type="ECO:0000259" key="4">
    <source>
        <dbReference type="PROSITE" id="PS51843"/>
    </source>
</evidence>
<sequence>MLLLDSVFWAFSPTPGGIPEAENDQRREQEVKKMQEALMPLKTLKLDSSEYACLKAIILFRSNTQGLKAADQVEELQDEAQLILADYIWSRLPAQPARFGKILLCVAALRSLAEKPLNTCFSALFLPKICLRRYYHK</sequence>
<evidence type="ECO:0000256" key="2">
    <source>
        <dbReference type="ARBA" id="ARBA00023163"/>
    </source>
</evidence>
<accession>A0A9X0D817</accession>
<name>A0A9X0D817_9CNID</name>
<evidence type="ECO:0000313" key="5">
    <source>
        <dbReference type="EMBL" id="KAJ7389053.1"/>
    </source>
</evidence>
<proteinExistence type="predicted"/>
<feature type="domain" description="NR LBD" evidence="4">
    <location>
        <begin position="1"/>
        <end position="137"/>
    </location>
</feature>
<evidence type="ECO:0000256" key="1">
    <source>
        <dbReference type="ARBA" id="ARBA00023015"/>
    </source>
</evidence>
<dbReference type="Proteomes" id="UP001163046">
    <property type="component" value="Unassembled WGS sequence"/>
</dbReference>
<protein>
    <recommendedName>
        <fullName evidence="4">NR LBD domain-containing protein</fullName>
    </recommendedName>
</protein>
<keyword evidence="2" id="KW-0804">Transcription</keyword>
<evidence type="ECO:0000313" key="6">
    <source>
        <dbReference type="Proteomes" id="UP001163046"/>
    </source>
</evidence>
<gene>
    <name evidence="5" type="ORF">OS493_033912</name>
</gene>
<dbReference type="PROSITE" id="PS51843">
    <property type="entry name" value="NR_LBD"/>
    <property type="match status" value="1"/>
</dbReference>
<comment type="caution">
    <text evidence="5">The sequence shown here is derived from an EMBL/GenBank/DDBJ whole genome shotgun (WGS) entry which is preliminary data.</text>
</comment>
<dbReference type="SUPFAM" id="SSF48508">
    <property type="entry name" value="Nuclear receptor ligand-binding domain"/>
    <property type="match status" value="1"/>
</dbReference>